<reference evidence="2 3" key="1">
    <citation type="submission" date="2019-06" db="EMBL/GenBank/DDBJ databases">
        <authorList>
            <person name="Broberg M."/>
        </authorList>
    </citation>
    <scope>NUCLEOTIDE SEQUENCE [LARGE SCALE GENOMIC DNA]</scope>
</reference>
<dbReference type="InterPro" id="IPR013830">
    <property type="entry name" value="SGNH_hydro"/>
</dbReference>
<keyword evidence="3" id="KW-1185">Reference proteome</keyword>
<dbReference type="CDD" id="cd01833">
    <property type="entry name" value="XynB_like"/>
    <property type="match status" value="1"/>
</dbReference>
<comment type="caution">
    <text evidence="2">The sequence shown here is derived from an EMBL/GenBank/DDBJ whole genome shotgun (WGS) entry which is preliminary data.</text>
</comment>
<evidence type="ECO:0000313" key="3">
    <source>
        <dbReference type="Proteomes" id="UP000766486"/>
    </source>
</evidence>
<sequence length="246" mass="26790">MQQLLYAVSSLSKTGVGLLTDKPSFVAHPGQNGAAIPLRIMPLGGSVTFGVGSSDGNGYRNELFNLLIAAGYQVTMLGSRASGSMTGNNNEGWRGFRIDQIETKVMRSVAKTLPNLFTVNAGSNDCIQNLDLENAAERMGSMSEKLWLASPGSTIILSTLLPNYDARVDSRVQFVNQQFKELAKSKSAKGKRMVLVDMYCDSGPQTQDFVDGTHPNDSGYKQMARIWFDGIQEANRFGFLQSSQDN</sequence>
<dbReference type="EMBL" id="CABFNS010000736">
    <property type="protein sequence ID" value="VUC25508.1"/>
    <property type="molecule type" value="Genomic_DNA"/>
</dbReference>
<name>A0ABY6U5K7_BIOOC</name>
<dbReference type="Proteomes" id="UP000766486">
    <property type="component" value="Unassembled WGS sequence"/>
</dbReference>
<evidence type="ECO:0000259" key="1">
    <source>
        <dbReference type="Pfam" id="PF13472"/>
    </source>
</evidence>
<protein>
    <recommendedName>
        <fullName evidence="1">SGNH hydrolase-type esterase domain-containing protein</fullName>
    </recommendedName>
</protein>
<dbReference type="InterPro" id="IPR036514">
    <property type="entry name" value="SGNH_hydro_sf"/>
</dbReference>
<dbReference type="Gene3D" id="3.40.50.1110">
    <property type="entry name" value="SGNH hydrolase"/>
    <property type="match status" value="1"/>
</dbReference>
<organism evidence="2 3">
    <name type="scientific">Bionectria ochroleuca</name>
    <name type="common">Gliocladium roseum</name>
    <dbReference type="NCBI Taxonomy" id="29856"/>
    <lineage>
        <taxon>Eukaryota</taxon>
        <taxon>Fungi</taxon>
        <taxon>Dikarya</taxon>
        <taxon>Ascomycota</taxon>
        <taxon>Pezizomycotina</taxon>
        <taxon>Sordariomycetes</taxon>
        <taxon>Hypocreomycetidae</taxon>
        <taxon>Hypocreales</taxon>
        <taxon>Bionectriaceae</taxon>
        <taxon>Clonostachys</taxon>
    </lineage>
</organism>
<dbReference type="SUPFAM" id="SSF52266">
    <property type="entry name" value="SGNH hydrolase"/>
    <property type="match status" value="1"/>
</dbReference>
<dbReference type="InterPro" id="IPR051532">
    <property type="entry name" value="Ester_Hydrolysis_Enzymes"/>
</dbReference>
<proteinExistence type="predicted"/>
<dbReference type="Pfam" id="PF13472">
    <property type="entry name" value="Lipase_GDSL_2"/>
    <property type="match status" value="1"/>
</dbReference>
<accession>A0ABY6U5K7</accession>
<feature type="domain" description="SGNH hydrolase-type esterase" evidence="1">
    <location>
        <begin position="43"/>
        <end position="221"/>
    </location>
</feature>
<gene>
    <name evidence="2" type="ORF">CLO192961_LOCUS171469</name>
</gene>
<dbReference type="PANTHER" id="PTHR30383">
    <property type="entry name" value="THIOESTERASE 1/PROTEASE 1/LYSOPHOSPHOLIPASE L1"/>
    <property type="match status" value="1"/>
</dbReference>
<evidence type="ECO:0000313" key="2">
    <source>
        <dbReference type="EMBL" id="VUC25508.1"/>
    </source>
</evidence>
<dbReference type="PANTHER" id="PTHR30383:SF31">
    <property type="entry name" value="SGNH HYDROLASE-TYPE ESTERASE DOMAIN-CONTAINING PROTEIN-RELATED"/>
    <property type="match status" value="1"/>
</dbReference>